<dbReference type="InterPro" id="IPR011527">
    <property type="entry name" value="ABC1_TM_dom"/>
</dbReference>
<dbReference type="InterPro" id="IPR027417">
    <property type="entry name" value="P-loop_NTPase"/>
</dbReference>
<sequence length="578" mass="63561">MNDRAFKIGRRLKIAIAGTVLEGFLAGSNFLVLFQVLKLIFDKEVTFDDIKRATLILGIIFILRLVLYSVSYTESQVGGAAVSRNLRIILGDKLRRIPLGAFSKQRIGYYVNAATSEASDYEQILTHKLADIVKYVVLLAVIAFYAAYMNIFVGIIMALVLLLLLPAFMFSAKQVKKYGTVKNLAREENVSAITEYILGSQTLRSYGLAGDKNEALRSSMKHFSNISYLYERSLIPAGFTYFFLSYVGAAATILITVNAMLGGSLNISANAMQGASLSIPEMITINMFSLYSCKVATTLYISLVAYKNLMISKRKITDILCEKEEEEKTGGFSPEHHDIVFENVSFSYEKGQEVLEDVNFKIPENKITAIVGESGSGKSTILNLIAKYYEPDSGSITIGGEELNNASAEKVLSQISLVDQDVFLFNDTIKNNMRFAAPEASEEDICEALDQANCDFVEKFENGAETVVGENGNRLSGGEKQRISVARAILRNSPIVLLDEATSSLDIENELLVKKAVLNLLKAHKTVVMIAHTLPIIQSADQILVVKGGRIAESGTHKQLLSKGGVYADMWQASIQVK</sequence>
<reference evidence="10 11" key="1">
    <citation type="submission" date="2016-10" db="EMBL/GenBank/DDBJ databases">
        <authorList>
            <person name="de Groot N.N."/>
        </authorList>
    </citation>
    <scope>NUCLEOTIDE SEQUENCE [LARGE SCALE GENOMIC DNA]</scope>
    <source>
        <strain evidence="10 11">AR40</strain>
    </source>
</reference>
<feature type="transmembrane region" description="Helical" evidence="7">
    <location>
        <begin position="132"/>
        <end position="148"/>
    </location>
</feature>
<evidence type="ECO:0000256" key="7">
    <source>
        <dbReference type="SAM" id="Phobius"/>
    </source>
</evidence>
<dbReference type="PANTHER" id="PTHR24221">
    <property type="entry name" value="ATP-BINDING CASSETTE SUB-FAMILY B"/>
    <property type="match status" value="1"/>
</dbReference>
<feature type="transmembrane region" description="Helical" evidence="7">
    <location>
        <begin position="283"/>
        <end position="306"/>
    </location>
</feature>
<feature type="transmembrane region" description="Helical" evidence="7">
    <location>
        <begin position="53"/>
        <end position="70"/>
    </location>
</feature>
<evidence type="ECO:0000256" key="1">
    <source>
        <dbReference type="ARBA" id="ARBA00004651"/>
    </source>
</evidence>
<dbReference type="EMBL" id="FOGJ01000021">
    <property type="protein sequence ID" value="SES17257.1"/>
    <property type="molecule type" value="Genomic_DNA"/>
</dbReference>
<evidence type="ECO:0000313" key="10">
    <source>
        <dbReference type="EMBL" id="SES17257.1"/>
    </source>
</evidence>
<evidence type="ECO:0000256" key="4">
    <source>
        <dbReference type="ARBA" id="ARBA00022840"/>
    </source>
</evidence>
<dbReference type="InterPro" id="IPR017871">
    <property type="entry name" value="ABC_transporter-like_CS"/>
</dbReference>
<dbReference type="GO" id="GO:0005886">
    <property type="term" value="C:plasma membrane"/>
    <property type="evidence" value="ECO:0007669"/>
    <property type="project" value="UniProtKB-SubCell"/>
</dbReference>
<protein>
    <submittedName>
        <fullName evidence="10">ATP-binding cassette, subfamily B</fullName>
    </submittedName>
</protein>
<keyword evidence="4 10" id="KW-0067">ATP-binding</keyword>
<comment type="subcellular location">
    <subcellularLocation>
        <location evidence="1">Cell membrane</location>
        <topology evidence="1">Multi-pass membrane protein</topology>
    </subcellularLocation>
</comment>
<keyword evidence="5 7" id="KW-1133">Transmembrane helix</keyword>
<feature type="domain" description="ABC transmembrane type-1" evidence="9">
    <location>
        <begin position="14"/>
        <end position="291"/>
    </location>
</feature>
<dbReference type="Proteomes" id="UP000182584">
    <property type="component" value="Unassembled WGS sequence"/>
</dbReference>
<dbReference type="PROSITE" id="PS50929">
    <property type="entry name" value="ABC_TM1F"/>
    <property type="match status" value="1"/>
</dbReference>
<dbReference type="SMART" id="SM00382">
    <property type="entry name" value="AAA"/>
    <property type="match status" value="1"/>
</dbReference>
<accession>A0A1H9V7N5</accession>
<dbReference type="GO" id="GO:0034040">
    <property type="term" value="F:ATPase-coupled lipid transmembrane transporter activity"/>
    <property type="evidence" value="ECO:0007669"/>
    <property type="project" value="TreeGrafter"/>
</dbReference>
<evidence type="ECO:0000313" key="11">
    <source>
        <dbReference type="Proteomes" id="UP000182584"/>
    </source>
</evidence>
<keyword evidence="3" id="KW-0547">Nucleotide-binding</keyword>
<dbReference type="Pfam" id="PF00664">
    <property type="entry name" value="ABC_membrane"/>
    <property type="match status" value="1"/>
</dbReference>
<proteinExistence type="predicted"/>
<feature type="transmembrane region" description="Helical" evidence="7">
    <location>
        <begin position="239"/>
        <end position="263"/>
    </location>
</feature>
<dbReference type="SUPFAM" id="SSF90123">
    <property type="entry name" value="ABC transporter transmembrane region"/>
    <property type="match status" value="1"/>
</dbReference>
<dbReference type="InterPro" id="IPR036640">
    <property type="entry name" value="ABC1_TM_sf"/>
</dbReference>
<dbReference type="PANTHER" id="PTHR24221:SF397">
    <property type="entry name" value="ABC TRANSPORTER, ATP-BINDING TRANSMEMBRANE PROTEIN"/>
    <property type="match status" value="1"/>
</dbReference>
<evidence type="ECO:0000256" key="3">
    <source>
        <dbReference type="ARBA" id="ARBA00022741"/>
    </source>
</evidence>
<keyword evidence="6 7" id="KW-0472">Membrane</keyword>
<dbReference type="Pfam" id="PF00005">
    <property type="entry name" value="ABC_tran"/>
    <property type="match status" value="1"/>
</dbReference>
<dbReference type="PROSITE" id="PS00211">
    <property type="entry name" value="ABC_TRANSPORTER_1"/>
    <property type="match status" value="1"/>
</dbReference>
<dbReference type="GO" id="GO:0005524">
    <property type="term" value="F:ATP binding"/>
    <property type="evidence" value="ECO:0007669"/>
    <property type="project" value="UniProtKB-KW"/>
</dbReference>
<dbReference type="AlphaFoldDB" id="A0A1H9V7N5"/>
<evidence type="ECO:0000256" key="5">
    <source>
        <dbReference type="ARBA" id="ARBA00022989"/>
    </source>
</evidence>
<feature type="domain" description="ABC transporter" evidence="8">
    <location>
        <begin position="339"/>
        <end position="573"/>
    </location>
</feature>
<dbReference type="OrthoDB" id="9762778at2"/>
<gene>
    <name evidence="10" type="ORF">SAMN04487884_12161</name>
</gene>
<dbReference type="PROSITE" id="PS50893">
    <property type="entry name" value="ABC_TRANSPORTER_2"/>
    <property type="match status" value="1"/>
</dbReference>
<dbReference type="GO" id="GO:0016887">
    <property type="term" value="F:ATP hydrolysis activity"/>
    <property type="evidence" value="ECO:0007669"/>
    <property type="project" value="InterPro"/>
</dbReference>
<feature type="transmembrane region" description="Helical" evidence="7">
    <location>
        <begin position="12"/>
        <end position="33"/>
    </location>
</feature>
<dbReference type="Gene3D" id="3.40.50.300">
    <property type="entry name" value="P-loop containing nucleotide triphosphate hydrolases"/>
    <property type="match status" value="1"/>
</dbReference>
<name>A0A1H9V7N5_BUTFI</name>
<evidence type="ECO:0000259" key="9">
    <source>
        <dbReference type="PROSITE" id="PS50929"/>
    </source>
</evidence>
<feature type="transmembrane region" description="Helical" evidence="7">
    <location>
        <begin position="154"/>
        <end position="172"/>
    </location>
</feature>
<dbReference type="InterPro" id="IPR039421">
    <property type="entry name" value="Type_1_exporter"/>
</dbReference>
<dbReference type="InterPro" id="IPR003593">
    <property type="entry name" value="AAA+_ATPase"/>
</dbReference>
<evidence type="ECO:0000256" key="2">
    <source>
        <dbReference type="ARBA" id="ARBA00022692"/>
    </source>
</evidence>
<dbReference type="Gene3D" id="1.20.1560.10">
    <property type="entry name" value="ABC transporter type 1, transmembrane domain"/>
    <property type="match status" value="1"/>
</dbReference>
<evidence type="ECO:0000259" key="8">
    <source>
        <dbReference type="PROSITE" id="PS50893"/>
    </source>
</evidence>
<evidence type="ECO:0000256" key="6">
    <source>
        <dbReference type="ARBA" id="ARBA00023136"/>
    </source>
</evidence>
<dbReference type="SUPFAM" id="SSF52540">
    <property type="entry name" value="P-loop containing nucleoside triphosphate hydrolases"/>
    <property type="match status" value="1"/>
</dbReference>
<dbReference type="FunFam" id="3.40.50.300:FF:000218">
    <property type="entry name" value="Multidrug ABC transporter ATP-binding protein"/>
    <property type="match status" value="1"/>
</dbReference>
<dbReference type="InterPro" id="IPR003439">
    <property type="entry name" value="ABC_transporter-like_ATP-bd"/>
</dbReference>
<keyword evidence="2 7" id="KW-0812">Transmembrane</keyword>
<organism evidence="10 11">
    <name type="scientific">Butyrivibrio fibrisolvens</name>
    <dbReference type="NCBI Taxonomy" id="831"/>
    <lineage>
        <taxon>Bacteria</taxon>
        <taxon>Bacillati</taxon>
        <taxon>Bacillota</taxon>
        <taxon>Clostridia</taxon>
        <taxon>Lachnospirales</taxon>
        <taxon>Lachnospiraceae</taxon>
        <taxon>Butyrivibrio</taxon>
    </lineage>
</organism>
<dbReference type="GO" id="GO:0140359">
    <property type="term" value="F:ABC-type transporter activity"/>
    <property type="evidence" value="ECO:0007669"/>
    <property type="project" value="InterPro"/>
</dbReference>
<dbReference type="RefSeq" id="WP_074757455.1">
    <property type="nucleotide sequence ID" value="NZ_FOGJ01000021.1"/>
</dbReference>